<dbReference type="Proteomes" id="UP000184498">
    <property type="component" value="Unassembled WGS sequence"/>
</dbReference>
<accession>A0A1M6UA94</accession>
<organism evidence="1 2">
    <name type="scientific">Epilithonimonas mollis</name>
    <dbReference type="NCBI Taxonomy" id="216903"/>
    <lineage>
        <taxon>Bacteria</taxon>
        <taxon>Pseudomonadati</taxon>
        <taxon>Bacteroidota</taxon>
        <taxon>Flavobacteriia</taxon>
        <taxon>Flavobacteriales</taxon>
        <taxon>Weeksellaceae</taxon>
        <taxon>Chryseobacterium group</taxon>
        <taxon>Epilithonimonas</taxon>
    </lineage>
</organism>
<evidence type="ECO:0000313" key="1">
    <source>
        <dbReference type="EMBL" id="SHK66081.1"/>
    </source>
</evidence>
<protein>
    <submittedName>
        <fullName evidence="1">Uncharacterized protein</fullName>
    </submittedName>
</protein>
<dbReference type="STRING" id="216903.SAMN05444371_3237"/>
<dbReference type="AlphaFoldDB" id="A0A1M6UA94"/>
<dbReference type="EMBL" id="FRAM01000004">
    <property type="protein sequence ID" value="SHK66081.1"/>
    <property type="molecule type" value="Genomic_DNA"/>
</dbReference>
<proteinExistence type="predicted"/>
<gene>
    <name evidence="1" type="ORF">SAMN05444371_3237</name>
</gene>
<sequence>MFVLFYFFYLYLCYKSYQQTELKIIDIIGFCSLNTDLFNSLIETNRRFQRYEANMENKILFFLSNMDSFLAKHFIILQK</sequence>
<evidence type="ECO:0000313" key="2">
    <source>
        <dbReference type="Proteomes" id="UP000184498"/>
    </source>
</evidence>
<name>A0A1M6UA94_9FLAO</name>
<reference evidence="2" key="1">
    <citation type="submission" date="2016-11" db="EMBL/GenBank/DDBJ databases">
        <authorList>
            <person name="Varghese N."/>
            <person name="Submissions S."/>
        </authorList>
    </citation>
    <scope>NUCLEOTIDE SEQUENCE [LARGE SCALE GENOMIC DNA]</scope>
    <source>
        <strain evidence="2">DSM 18016</strain>
    </source>
</reference>
<keyword evidence="2" id="KW-1185">Reference proteome</keyword>